<sequence length="129" mass="13871">MNELASRLMLSLFIVALVGCSAVPEGEGGTSVGFTETGLASFYADHHQNQKTANGERYSHKLNTAAHKKLPFGSQVRVTNLQTGKSVVVRINDRGPFVRGRIIDLSKSAFSKIGNTSAGVLKVKIEVIK</sequence>
<dbReference type="InterPro" id="IPR036908">
    <property type="entry name" value="RlpA-like_sf"/>
</dbReference>
<keyword evidence="1 3" id="KW-0456">Lyase</keyword>
<accession>A0A1H1P8M3</accession>
<dbReference type="Gene3D" id="2.40.40.10">
    <property type="entry name" value="RlpA-like domain"/>
    <property type="match status" value="1"/>
</dbReference>
<dbReference type="InterPro" id="IPR012997">
    <property type="entry name" value="RplA"/>
</dbReference>
<comment type="similarity">
    <text evidence="3 4">Belongs to the RlpA family.</text>
</comment>
<keyword evidence="2 3" id="KW-0961">Cell wall biogenesis/degradation</keyword>
<keyword evidence="3 6" id="KW-0449">Lipoprotein</keyword>
<dbReference type="GO" id="GO:0008932">
    <property type="term" value="F:lytic endotransglycosylase activity"/>
    <property type="evidence" value="ECO:0007669"/>
    <property type="project" value="UniProtKB-UniRule"/>
</dbReference>
<dbReference type="OrthoDB" id="9779128at2"/>
<evidence type="ECO:0000259" key="5">
    <source>
        <dbReference type="Pfam" id="PF03330"/>
    </source>
</evidence>
<evidence type="ECO:0000256" key="4">
    <source>
        <dbReference type="RuleBase" id="RU003495"/>
    </source>
</evidence>
<dbReference type="GO" id="GO:0071555">
    <property type="term" value="P:cell wall organization"/>
    <property type="evidence" value="ECO:0007669"/>
    <property type="project" value="UniProtKB-KW"/>
</dbReference>
<gene>
    <name evidence="3" type="primary">rlpA</name>
    <name evidence="6" type="ORF">SAMN05216421_0849</name>
</gene>
<dbReference type="RefSeq" id="WP_093391983.1">
    <property type="nucleotide sequence ID" value="NZ_LT629736.1"/>
</dbReference>
<dbReference type="GO" id="GO:0005886">
    <property type="term" value="C:plasma membrane"/>
    <property type="evidence" value="ECO:0007669"/>
    <property type="project" value="UniProtKB-SubCell"/>
</dbReference>
<dbReference type="HAMAP" id="MF_02071">
    <property type="entry name" value="RlpA"/>
    <property type="match status" value="1"/>
</dbReference>
<dbReference type="CDD" id="cd22268">
    <property type="entry name" value="DPBB_RlpA-like"/>
    <property type="match status" value="1"/>
</dbReference>
<evidence type="ECO:0000256" key="3">
    <source>
        <dbReference type="HAMAP-Rule" id="MF_02071"/>
    </source>
</evidence>
<organism evidence="6 7">
    <name type="scientific">Halopseudomonas xinjiangensis</name>
    <dbReference type="NCBI Taxonomy" id="487184"/>
    <lineage>
        <taxon>Bacteria</taxon>
        <taxon>Pseudomonadati</taxon>
        <taxon>Pseudomonadota</taxon>
        <taxon>Gammaproteobacteria</taxon>
        <taxon>Pseudomonadales</taxon>
        <taxon>Pseudomonadaceae</taxon>
        <taxon>Halopseudomonas</taxon>
    </lineage>
</organism>
<evidence type="ECO:0000256" key="2">
    <source>
        <dbReference type="ARBA" id="ARBA00023316"/>
    </source>
</evidence>
<dbReference type="Pfam" id="PF03330">
    <property type="entry name" value="DPBB_1"/>
    <property type="match status" value="1"/>
</dbReference>
<reference evidence="7" key="1">
    <citation type="submission" date="2016-10" db="EMBL/GenBank/DDBJ databases">
        <authorList>
            <person name="Varghese N."/>
            <person name="Submissions S."/>
        </authorList>
    </citation>
    <scope>NUCLEOTIDE SEQUENCE [LARGE SCALE GENOMIC DNA]</scope>
    <source>
        <strain evidence="7">NRRL B-51270</strain>
    </source>
</reference>
<dbReference type="Proteomes" id="UP000243207">
    <property type="component" value="Chromosome I"/>
</dbReference>
<keyword evidence="3" id="KW-0472">Membrane</keyword>
<feature type="domain" description="RlpA-like protein double-psi beta-barrel" evidence="5">
    <location>
        <begin position="36"/>
        <end position="125"/>
    </location>
</feature>
<dbReference type="STRING" id="487184.SAMN05216421_0849"/>
<proteinExistence type="inferred from homology"/>
<dbReference type="SUPFAM" id="SSF50685">
    <property type="entry name" value="Barwin-like endoglucanases"/>
    <property type="match status" value="1"/>
</dbReference>
<name>A0A1H1P8M3_9GAMM</name>
<dbReference type="EC" id="4.2.2.-" evidence="3"/>
<keyword evidence="7" id="KW-1185">Reference proteome</keyword>
<dbReference type="PROSITE" id="PS51257">
    <property type="entry name" value="PROKAR_LIPOPROTEIN"/>
    <property type="match status" value="1"/>
</dbReference>
<keyword evidence="3" id="KW-0564">Palmitate</keyword>
<evidence type="ECO:0000313" key="7">
    <source>
        <dbReference type="Proteomes" id="UP000243207"/>
    </source>
</evidence>
<dbReference type="NCBIfam" id="TIGR00413">
    <property type="entry name" value="rlpA"/>
    <property type="match status" value="1"/>
</dbReference>
<comment type="function">
    <text evidence="3">Lytic transglycosylase with a strong preference for naked glycan strands that lack stem peptides.</text>
</comment>
<keyword evidence="3" id="KW-1003">Cell membrane</keyword>
<evidence type="ECO:0000256" key="1">
    <source>
        <dbReference type="ARBA" id="ARBA00023239"/>
    </source>
</evidence>
<comment type="subcellular location">
    <subcellularLocation>
        <location evidence="3">Cell membrane</location>
        <topology evidence="3">Lipid-anchor</topology>
    </subcellularLocation>
</comment>
<dbReference type="InterPro" id="IPR009009">
    <property type="entry name" value="RlpA-like_DPBB"/>
</dbReference>
<protein>
    <recommendedName>
        <fullName evidence="3">Endolytic peptidoglycan transglycosylase RlpA</fullName>
        <ecNumber evidence="3">4.2.2.-</ecNumber>
    </recommendedName>
</protein>
<dbReference type="InterPro" id="IPR034718">
    <property type="entry name" value="RlpA"/>
</dbReference>
<dbReference type="AlphaFoldDB" id="A0A1H1P8M3"/>
<dbReference type="PANTHER" id="PTHR34183:SF8">
    <property type="entry name" value="ENDOLYTIC PEPTIDOGLYCAN TRANSGLYCOSYLASE RLPA-RELATED"/>
    <property type="match status" value="1"/>
</dbReference>
<dbReference type="EMBL" id="LT629736">
    <property type="protein sequence ID" value="SDS06979.1"/>
    <property type="molecule type" value="Genomic_DNA"/>
</dbReference>
<dbReference type="PANTHER" id="PTHR34183">
    <property type="entry name" value="ENDOLYTIC PEPTIDOGLYCAN TRANSGLYCOSYLASE RLPA"/>
    <property type="match status" value="1"/>
</dbReference>
<evidence type="ECO:0000313" key="6">
    <source>
        <dbReference type="EMBL" id="SDS06979.1"/>
    </source>
</evidence>
<dbReference type="GO" id="GO:0000270">
    <property type="term" value="P:peptidoglycan metabolic process"/>
    <property type="evidence" value="ECO:0007669"/>
    <property type="project" value="UniProtKB-UniRule"/>
</dbReference>